<dbReference type="AlphaFoldDB" id="A0A0D0CXX8"/>
<accession>A0A0D0CXX8</accession>
<sequence length="191" mass="20833">MPSVAETTALGIFVSVYLAAIFYGLTSLQTISYFRSERARKDPVFLKVTVFALWVLDTTDSAFTALSLYRVDISNPDDIISGSVYWLLSRRLSVGMLLSSTSLSGYFNHLNILIGTDLEPEQECIGNFNSGVFLFQLNHNGADTILVSRASSPSELLHFGIMTKGLSFTLQTGLPTAATTLTPTGIEAYKV</sequence>
<keyword evidence="1" id="KW-0812">Transmembrane</keyword>
<reference evidence="2 3" key="1">
    <citation type="submission" date="2014-04" db="EMBL/GenBank/DDBJ databases">
        <title>Evolutionary Origins and Diversification of the Mycorrhizal Mutualists.</title>
        <authorList>
            <consortium name="DOE Joint Genome Institute"/>
            <consortium name="Mycorrhizal Genomics Consortium"/>
            <person name="Kohler A."/>
            <person name="Kuo A."/>
            <person name="Nagy L.G."/>
            <person name="Floudas D."/>
            <person name="Copeland A."/>
            <person name="Barry K.W."/>
            <person name="Cichocki N."/>
            <person name="Veneault-Fourrey C."/>
            <person name="LaButti K."/>
            <person name="Lindquist E.A."/>
            <person name="Lipzen A."/>
            <person name="Lundell T."/>
            <person name="Morin E."/>
            <person name="Murat C."/>
            <person name="Riley R."/>
            <person name="Ohm R."/>
            <person name="Sun H."/>
            <person name="Tunlid A."/>
            <person name="Henrissat B."/>
            <person name="Grigoriev I.V."/>
            <person name="Hibbett D.S."/>
            <person name="Martin F."/>
        </authorList>
    </citation>
    <scope>NUCLEOTIDE SEQUENCE [LARGE SCALE GENOMIC DNA]</scope>
    <source>
        <strain evidence="2 3">FD-317 M1</strain>
    </source>
</reference>
<dbReference type="HOGENOM" id="CLU_1421550_0_0_1"/>
<feature type="transmembrane region" description="Helical" evidence="1">
    <location>
        <begin position="12"/>
        <end position="34"/>
    </location>
</feature>
<evidence type="ECO:0000256" key="1">
    <source>
        <dbReference type="SAM" id="Phobius"/>
    </source>
</evidence>
<dbReference type="EMBL" id="KN834772">
    <property type="protein sequence ID" value="KIK61148.1"/>
    <property type="molecule type" value="Genomic_DNA"/>
</dbReference>
<dbReference type="OrthoDB" id="2535105at2759"/>
<keyword evidence="3" id="KW-1185">Reference proteome</keyword>
<dbReference type="Proteomes" id="UP000053593">
    <property type="component" value="Unassembled WGS sequence"/>
</dbReference>
<protein>
    <submittedName>
        <fullName evidence="2">Uncharacterized protein</fullName>
    </submittedName>
</protein>
<proteinExistence type="predicted"/>
<keyword evidence="1" id="KW-1133">Transmembrane helix</keyword>
<evidence type="ECO:0000313" key="3">
    <source>
        <dbReference type="Proteomes" id="UP000053593"/>
    </source>
</evidence>
<keyword evidence="1" id="KW-0472">Membrane</keyword>
<name>A0A0D0CXX8_9AGAR</name>
<gene>
    <name evidence="2" type="ORF">GYMLUDRAFT_59102</name>
</gene>
<evidence type="ECO:0000313" key="2">
    <source>
        <dbReference type="EMBL" id="KIK61148.1"/>
    </source>
</evidence>
<organism evidence="2 3">
    <name type="scientific">Collybiopsis luxurians FD-317 M1</name>
    <dbReference type="NCBI Taxonomy" id="944289"/>
    <lineage>
        <taxon>Eukaryota</taxon>
        <taxon>Fungi</taxon>
        <taxon>Dikarya</taxon>
        <taxon>Basidiomycota</taxon>
        <taxon>Agaricomycotina</taxon>
        <taxon>Agaricomycetes</taxon>
        <taxon>Agaricomycetidae</taxon>
        <taxon>Agaricales</taxon>
        <taxon>Marasmiineae</taxon>
        <taxon>Omphalotaceae</taxon>
        <taxon>Collybiopsis</taxon>
        <taxon>Collybiopsis luxurians</taxon>
    </lineage>
</organism>